<dbReference type="EMBL" id="DVGY01000003">
    <property type="protein sequence ID" value="HIR40211.1"/>
    <property type="molecule type" value="Genomic_DNA"/>
</dbReference>
<dbReference type="AlphaFoldDB" id="A0A9D1AJA0"/>
<feature type="signal peptide" evidence="2">
    <location>
        <begin position="1"/>
        <end position="22"/>
    </location>
</feature>
<name>A0A9D1AJA0_9FIRM</name>
<dbReference type="Proteomes" id="UP000886749">
    <property type="component" value="Unassembled WGS sequence"/>
</dbReference>
<feature type="transmembrane region" description="Helical" evidence="1">
    <location>
        <begin position="197"/>
        <end position="218"/>
    </location>
</feature>
<protein>
    <recommendedName>
        <fullName evidence="5">Stage III sporulation protein AE</fullName>
    </recommendedName>
</protein>
<dbReference type="Pfam" id="PF09546">
    <property type="entry name" value="Spore_III_AE"/>
    <property type="match status" value="1"/>
</dbReference>
<keyword evidence="2" id="KW-0732">Signal</keyword>
<feature type="transmembrane region" description="Helical" evidence="1">
    <location>
        <begin position="162"/>
        <end position="185"/>
    </location>
</feature>
<feature type="transmembrane region" description="Helical" evidence="1">
    <location>
        <begin position="91"/>
        <end position="108"/>
    </location>
</feature>
<feature type="transmembrane region" description="Helical" evidence="1">
    <location>
        <begin position="230"/>
        <end position="252"/>
    </location>
</feature>
<gene>
    <name evidence="3" type="ORF">IAB36_00065</name>
</gene>
<feature type="transmembrane region" description="Helical" evidence="1">
    <location>
        <begin position="298"/>
        <end position="323"/>
    </location>
</feature>
<dbReference type="InterPro" id="IPR014194">
    <property type="entry name" value="Spore_III_AE"/>
</dbReference>
<sequence>MKILLRLALVLALLLFPLSVQAQEVDEEGFTQQLLEESGADSLTQSLPESARQILEEGNYLPGQEGMDQLTPWGVLNLLCQGMGESLGRPLQLLLSAMGVILLYRLFSGFAETGLTDTRPLMSTVAVLCLCGVLLVPCILFMEQTVDFLSQMGEFVAALTPVYAGLLAASGQAATALSWNTVLIGMMELMSFLATTFLIPLTGVFLALTVAGAAGGQLQLTGFAKTLKKVVLWVFGLLLTVFVGVLTIRSFVSSAADGVSLRTGKYLAGSMLPLVGGAVSDALGVLQGCLGKVTTSVGAFGILALLVTFLPVIIQVGLMQLSIKLSQGVAGLLEASRLEGLLEGAGFVLTMLQALLICYGMMLLSALALLLTVGGQIWT</sequence>
<organism evidence="3 4">
    <name type="scientific">Candidatus Egerieicola pullicola</name>
    <dbReference type="NCBI Taxonomy" id="2840775"/>
    <lineage>
        <taxon>Bacteria</taxon>
        <taxon>Bacillati</taxon>
        <taxon>Bacillota</taxon>
        <taxon>Clostridia</taxon>
        <taxon>Eubacteriales</taxon>
        <taxon>Oscillospiraceae</taxon>
        <taxon>Oscillospiraceae incertae sedis</taxon>
        <taxon>Candidatus Egerieicola</taxon>
    </lineage>
</organism>
<feature type="transmembrane region" description="Helical" evidence="1">
    <location>
        <begin position="264"/>
        <end position="286"/>
    </location>
</feature>
<evidence type="ECO:0000256" key="1">
    <source>
        <dbReference type="SAM" id="Phobius"/>
    </source>
</evidence>
<accession>A0A9D1AJA0</accession>
<reference evidence="3" key="1">
    <citation type="submission" date="2020-10" db="EMBL/GenBank/DDBJ databases">
        <authorList>
            <person name="Gilroy R."/>
        </authorList>
    </citation>
    <scope>NUCLEOTIDE SEQUENCE</scope>
    <source>
        <strain evidence="3">CHK184-25365</strain>
    </source>
</reference>
<comment type="caution">
    <text evidence="3">The sequence shown here is derived from an EMBL/GenBank/DDBJ whole genome shotgun (WGS) entry which is preliminary data.</text>
</comment>
<reference evidence="3" key="2">
    <citation type="journal article" date="2021" name="PeerJ">
        <title>Extensive microbial diversity within the chicken gut microbiome revealed by metagenomics and culture.</title>
        <authorList>
            <person name="Gilroy R."/>
            <person name="Ravi A."/>
            <person name="Getino M."/>
            <person name="Pursley I."/>
            <person name="Horton D.L."/>
            <person name="Alikhan N.F."/>
            <person name="Baker D."/>
            <person name="Gharbi K."/>
            <person name="Hall N."/>
            <person name="Watson M."/>
            <person name="Adriaenssens E.M."/>
            <person name="Foster-Nyarko E."/>
            <person name="Jarju S."/>
            <person name="Secka A."/>
            <person name="Antonio M."/>
            <person name="Oren A."/>
            <person name="Chaudhuri R.R."/>
            <person name="La Ragione R."/>
            <person name="Hildebrand F."/>
            <person name="Pallen M.J."/>
        </authorList>
    </citation>
    <scope>NUCLEOTIDE SEQUENCE</scope>
    <source>
        <strain evidence="3">CHK184-25365</strain>
    </source>
</reference>
<evidence type="ECO:0000313" key="4">
    <source>
        <dbReference type="Proteomes" id="UP000886749"/>
    </source>
</evidence>
<feature type="transmembrane region" description="Helical" evidence="1">
    <location>
        <begin position="344"/>
        <end position="371"/>
    </location>
</feature>
<evidence type="ECO:0000313" key="3">
    <source>
        <dbReference type="EMBL" id="HIR40211.1"/>
    </source>
</evidence>
<evidence type="ECO:0000256" key="2">
    <source>
        <dbReference type="SAM" id="SignalP"/>
    </source>
</evidence>
<proteinExistence type="predicted"/>
<evidence type="ECO:0008006" key="5">
    <source>
        <dbReference type="Google" id="ProtNLM"/>
    </source>
</evidence>
<keyword evidence="1" id="KW-1133">Transmembrane helix</keyword>
<keyword evidence="1" id="KW-0812">Transmembrane</keyword>
<keyword evidence="1" id="KW-0472">Membrane</keyword>
<feature type="chain" id="PRO_5039589460" description="Stage III sporulation protein AE" evidence="2">
    <location>
        <begin position="23"/>
        <end position="379"/>
    </location>
</feature>
<feature type="transmembrane region" description="Helical" evidence="1">
    <location>
        <begin position="120"/>
        <end position="142"/>
    </location>
</feature>